<keyword evidence="2" id="KW-1185">Reference proteome</keyword>
<sequence>MSNKINYGEIKLNKSYTDKKNHDITLNKLLIMKKVSKETCRNCVDEIVKEDHNSNKNIDRFDLIFVCLVVLDKEAKNIIKIFGAGQNDKS</sequence>
<comment type="caution">
    <text evidence="1">The sequence shown here is derived from an EMBL/GenBank/DDBJ whole genome shotgun (WGS) entry which is preliminary data.</text>
</comment>
<evidence type="ECO:0000313" key="2">
    <source>
        <dbReference type="Proteomes" id="UP000276133"/>
    </source>
</evidence>
<dbReference type="AlphaFoldDB" id="A0A3M7SGN0"/>
<gene>
    <name evidence="1" type="ORF">BpHYR1_051956</name>
</gene>
<evidence type="ECO:0000313" key="1">
    <source>
        <dbReference type="EMBL" id="RNA34720.1"/>
    </source>
</evidence>
<proteinExistence type="predicted"/>
<protein>
    <submittedName>
        <fullName evidence="1">Uncharacterized protein</fullName>
    </submittedName>
</protein>
<accession>A0A3M7SGN0</accession>
<dbReference type="Proteomes" id="UP000276133">
    <property type="component" value="Unassembled WGS sequence"/>
</dbReference>
<name>A0A3M7SGN0_BRAPC</name>
<organism evidence="1 2">
    <name type="scientific">Brachionus plicatilis</name>
    <name type="common">Marine rotifer</name>
    <name type="synonym">Brachionus muelleri</name>
    <dbReference type="NCBI Taxonomy" id="10195"/>
    <lineage>
        <taxon>Eukaryota</taxon>
        <taxon>Metazoa</taxon>
        <taxon>Spiralia</taxon>
        <taxon>Gnathifera</taxon>
        <taxon>Rotifera</taxon>
        <taxon>Eurotatoria</taxon>
        <taxon>Monogononta</taxon>
        <taxon>Pseudotrocha</taxon>
        <taxon>Ploima</taxon>
        <taxon>Brachionidae</taxon>
        <taxon>Brachionus</taxon>
    </lineage>
</organism>
<dbReference type="EMBL" id="REGN01001426">
    <property type="protein sequence ID" value="RNA34720.1"/>
    <property type="molecule type" value="Genomic_DNA"/>
</dbReference>
<reference evidence="1 2" key="1">
    <citation type="journal article" date="2018" name="Sci. Rep.">
        <title>Genomic signatures of local adaptation to the degree of environmental predictability in rotifers.</title>
        <authorList>
            <person name="Franch-Gras L."/>
            <person name="Hahn C."/>
            <person name="Garcia-Roger E.M."/>
            <person name="Carmona M.J."/>
            <person name="Serra M."/>
            <person name="Gomez A."/>
        </authorList>
    </citation>
    <scope>NUCLEOTIDE SEQUENCE [LARGE SCALE GENOMIC DNA]</scope>
    <source>
        <strain evidence="1">HYR1</strain>
    </source>
</reference>